<evidence type="ECO:0000256" key="5">
    <source>
        <dbReference type="ARBA" id="ARBA00023242"/>
    </source>
</evidence>
<dbReference type="PROSITE" id="PS50016">
    <property type="entry name" value="ZF_PHD_2"/>
    <property type="match status" value="1"/>
</dbReference>
<comment type="subcellular location">
    <subcellularLocation>
        <location evidence="1">Nucleus</location>
    </subcellularLocation>
</comment>
<dbReference type="InterPro" id="IPR018501">
    <property type="entry name" value="DDT_dom"/>
</dbReference>
<protein>
    <submittedName>
        <fullName evidence="11">Nucleosome-remodeling factor subunit BPTF</fullName>
    </submittedName>
</protein>
<dbReference type="SMART" id="SM00571">
    <property type="entry name" value="DDT"/>
    <property type="match status" value="1"/>
</dbReference>
<gene>
    <name evidence="9" type="ORF">HPLM_LOCUS11679</name>
</gene>
<dbReference type="WBParaSite" id="HPLM_0001168701-mRNA-1">
    <property type="protein sequence ID" value="HPLM_0001168701-mRNA-1"/>
    <property type="gene ID" value="HPLM_0001168701"/>
</dbReference>
<feature type="domain" description="PHD-type" evidence="7">
    <location>
        <begin position="205"/>
        <end position="249"/>
    </location>
</feature>
<evidence type="ECO:0000256" key="2">
    <source>
        <dbReference type="ARBA" id="ARBA00022723"/>
    </source>
</evidence>
<name>A0A0N4WKR4_HAEPC</name>
<evidence type="ECO:0000313" key="9">
    <source>
        <dbReference type="EMBL" id="VDO43518.1"/>
    </source>
</evidence>
<dbReference type="GO" id="GO:0008270">
    <property type="term" value="F:zinc ion binding"/>
    <property type="evidence" value="ECO:0007669"/>
    <property type="project" value="UniProtKB-KW"/>
</dbReference>
<dbReference type="InterPro" id="IPR038028">
    <property type="entry name" value="BPTF"/>
</dbReference>
<reference evidence="9 10" key="2">
    <citation type="submission" date="2018-11" db="EMBL/GenBank/DDBJ databases">
        <authorList>
            <consortium name="Pathogen Informatics"/>
        </authorList>
    </citation>
    <scope>NUCLEOTIDE SEQUENCE [LARGE SCALE GENOMIC DNA]</scope>
    <source>
        <strain evidence="9 10">MHpl1</strain>
    </source>
</reference>
<evidence type="ECO:0000256" key="4">
    <source>
        <dbReference type="ARBA" id="ARBA00022833"/>
    </source>
</evidence>
<dbReference type="AlphaFoldDB" id="A0A0N4WKR4"/>
<feature type="domain" description="DDT" evidence="8">
    <location>
        <begin position="56"/>
        <end position="116"/>
    </location>
</feature>
<dbReference type="PANTHER" id="PTHR45975:SF2">
    <property type="entry name" value="NUCLEOSOME-REMODELING FACTOR SUBUNIT BPTF"/>
    <property type="match status" value="1"/>
</dbReference>
<dbReference type="GO" id="GO:0016589">
    <property type="term" value="C:NURF complex"/>
    <property type="evidence" value="ECO:0007669"/>
    <property type="project" value="InterPro"/>
</dbReference>
<dbReference type="Gene3D" id="3.30.40.10">
    <property type="entry name" value="Zinc/RING finger domain, C3HC4 (zinc finger)"/>
    <property type="match status" value="1"/>
</dbReference>
<evidence type="ECO:0000259" key="8">
    <source>
        <dbReference type="PROSITE" id="PS50827"/>
    </source>
</evidence>
<dbReference type="InterPro" id="IPR028941">
    <property type="entry name" value="WHIM2_dom"/>
</dbReference>
<dbReference type="PANTHER" id="PTHR45975">
    <property type="entry name" value="NUCLEOSOME-REMODELING FACTOR SUBUNIT BPTF"/>
    <property type="match status" value="1"/>
</dbReference>
<dbReference type="OrthoDB" id="784962at2759"/>
<dbReference type="Proteomes" id="UP000268014">
    <property type="component" value="Unassembled WGS sequence"/>
</dbReference>
<dbReference type="Pfam" id="PF00628">
    <property type="entry name" value="PHD"/>
    <property type="match status" value="1"/>
</dbReference>
<keyword evidence="4" id="KW-0862">Zinc</keyword>
<evidence type="ECO:0000256" key="6">
    <source>
        <dbReference type="PROSITE-ProRule" id="PRU00146"/>
    </source>
</evidence>
<dbReference type="InterPro" id="IPR001965">
    <property type="entry name" value="Znf_PHD"/>
</dbReference>
<accession>A0A0N4WKR4</accession>
<dbReference type="GO" id="GO:0006357">
    <property type="term" value="P:regulation of transcription by RNA polymerase II"/>
    <property type="evidence" value="ECO:0007669"/>
    <property type="project" value="InterPro"/>
</dbReference>
<organism evidence="11">
    <name type="scientific">Haemonchus placei</name>
    <name type="common">Barber's pole worm</name>
    <dbReference type="NCBI Taxonomy" id="6290"/>
    <lineage>
        <taxon>Eukaryota</taxon>
        <taxon>Metazoa</taxon>
        <taxon>Ecdysozoa</taxon>
        <taxon>Nematoda</taxon>
        <taxon>Chromadorea</taxon>
        <taxon>Rhabditida</taxon>
        <taxon>Rhabditina</taxon>
        <taxon>Rhabditomorpha</taxon>
        <taxon>Strongyloidea</taxon>
        <taxon>Trichostrongylidae</taxon>
        <taxon>Haemonchus</taxon>
    </lineage>
</organism>
<dbReference type="STRING" id="6290.A0A0N4WKR4"/>
<keyword evidence="10" id="KW-1185">Reference proteome</keyword>
<dbReference type="EMBL" id="UZAF01017633">
    <property type="protein sequence ID" value="VDO43518.1"/>
    <property type="molecule type" value="Genomic_DNA"/>
</dbReference>
<dbReference type="Pfam" id="PF15613">
    <property type="entry name" value="WSD"/>
    <property type="match status" value="1"/>
</dbReference>
<dbReference type="OMA" id="MFILESH"/>
<keyword evidence="3 6" id="KW-0863">Zinc-finger</keyword>
<dbReference type="SUPFAM" id="SSF57903">
    <property type="entry name" value="FYVE/PHD zinc finger"/>
    <property type="match status" value="1"/>
</dbReference>
<evidence type="ECO:0000313" key="11">
    <source>
        <dbReference type="WBParaSite" id="HPLM_0001168701-mRNA-1"/>
    </source>
</evidence>
<dbReference type="GO" id="GO:0000978">
    <property type="term" value="F:RNA polymerase II cis-regulatory region sequence-specific DNA binding"/>
    <property type="evidence" value="ECO:0007669"/>
    <property type="project" value="TreeGrafter"/>
</dbReference>
<dbReference type="PROSITE" id="PS50827">
    <property type="entry name" value="DDT"/>
    <property type="match status" value="1"/>
</dbReference>
<dbReference type="SMART" id="SM00249">
    <property type="entry name" value="PHD"/>
    <property type="match status" value="1"/>
</dbReference>
<evidence type="ECO:0000313" key="10">
    <source>
        <dbReference type="Proteomes" id="UP000268014"/>
    </source>
</evidence>
<dbReference type="Pfam" id="PF02791">
    <property type="entry name" value="DDT"/>
    <property type="match status" value="1"/>
</dbReference>
<dbReference type="InterPro" id="IPR019787">
    <property type="entry name" value="Znf_PHD-finger"/>
</dbReference>
<evidence type="ECO:0000259" key="7">
    <source>
        <dbReference type="PROSITE" id="PS50016"/>
    </source>
</evidence>
<dbReference type="InterPro" id="IPR011011">
    <property type="entry name" value="Znf_FYVE_PHD"/>
</dbReference>
<keyword evidence="2" id="KW-0479">Metal-binding</keyword>
<evidence type="ECO:0000256" key="3">
    <source>
        <dbReference type="ARBA" id="ARBA00022771"/>
    </source>
</evidence>
<evidence type="ECO:0000256" key="1">
    <source>
        <dbReference type="ARBA" id="ARBA00004123"/>
    </source>
</evidence>
<reference evidence="11" key="1">
    <citation type="submission" date="2017-02" db="UniProtKB">
        <authorList>
            <consortium name="WormBaseParasite"/>
        </authorList>
    </citation>
    <scope>IDENTIFICATION</scope>
</reference>
<dbReference type="PROSITE" id="PS01359">
    <property type="entry name" value="ZF_PHD_1"/>
    <property type="match status" value="1"/>
</dbReference>
<dbReference type="InterPro" id="IPR013083">
    <property type="entry name" value="Znf_RING/FYVE/PHD"/>
</dbReference>
<dbReference type="InterPro" id="IPR019786">
    <property type="entry name" value="Zinc_finger_PHD-type_CS"/>
</dbReference>
<sequence length="841" mass="99205">MFILESHVFIEDEQDTDYVQLCLQAECSRLPWIELSCAEIPPLILPDSSNDIPVPREYLLDVVELYELLRSYWRTLRLSPFLFEDFCAALSSSDNSRLLSEIHIVLLRMCFKNDDEEQVHFSGNETNNAYNIITACLEPMTYAEVLRQYLSCDPNVPAEVMEAVNAPNYPFVDFPTRLVLITFLSYRFLYSNEYKRTVVATGGRLETCRACSKGGDVIQCDTCEAVFHIGCVSLELKPDEWVCELCEKNKVRGVQDCLPLDEYPSKQPLRMEPIGRDRHGRFYWFVARRIFVHNIDESDLRYYSTAPQFYQLVKLMDPSFYEFHLCKVFFERLSDILEQVISKHPLLIHFDNSRSFHKFFYQTNNSEEEPSGEDEEGKFQEAMTTLIGLSHGRLVNNFWSGNVEGRLDIFIYKYTNFFVEHKFGEHPMTKKKMVDKKKYLCSKFSLLEEGEWSFEVSDASFMLFLKIPIELMQRKWRDLDSPTTSWQKLRDLLLRLECGMRRTLFLPQWWNNLGHTRLTRTTVEDRERLVKEAQRRKKEERGVDALDDEIIVVKHTRMPHGISRELTRMRDEKYRVFGRGVLGGWIWISRTLTVTINKKITRLEEIVTRLKQWRTEQEMMCKRKNNCVCYSPSCRIGIPSRTTVPRKGVLGEDLPWPLPDVNYFVSRGSKRTSIFVVPQVTLRRLAKTGGRKAIYVPSFSATAKGNLQYWNYPTPRPCFDLCWRWLTVNCSSLQAVALQLRILWASVRWQDMKPEDDDPDRRVVIHYPDRDERRWISLHKEYAPPCIYERYIILLLQLFFQFFYLEYFYFFSKSVGTTTSIKDTWALYEVNDIMMTEVGRL</sequence>
<keyword evidence="5" id="KW-0539">Nucleus</keyword>
<proteinExistence type="predicted"/>